<feature type="domain" description="Cardiolipin synthase N-terminal" evidence="7">
    <location>
        <begin position="22"/>
        <end position="64"/>
    </location>
</feature>
<evidence type="ECO:0000256" key="4">
    <source>
        <dbReference type="ARBA" id="ARBA00022989"/>
    </source>
</evidence>
<dbReference type="GO" id="GO:0005886">
    <property type="term" value="C:plasma membrane"/>
    <property type="evidence" value="ECO:0007669"/>
    <property type="project" value="UniProtKB-SubCell"/>
</dbReference>
<evidence type="ECO:0000259" key="7">
    <source>
        <dbReference type="Pfam" id="PF13396"/>
    </source>
</evidence>
<feature type="transmembrane region" description="Helical" evidence="6">
    <location>
        <begin position="12"/>
        <end position="31"/>
    </location>
</feature>
<keyword evidence="5 6" id="KW-0472">Membrane</keyword>
<sequence>MPENIYEYLPLIIPLAALQLGLMAAAVIHILTHSSYRYGGRGLWLAVSVLFSVVGPALYFVVGRSEGESDGGGL</sequence>
<comment type="subcellular location">
    <subcellularLocation>
        <location evidence="1">Cell membrane</location>
        <topology evidence="1">Multi-pass membrane protein</topology>
    </subcellularLocation>
</comment>
<evidence type="ECO:0000256" key="5">
    <source>
        <dbReference type="ARBA" id="ARBA00023136"/>
    </source>
</evidence>
<dbReference type="Pfam" id="PF13396">
    <property type="entry name" value="PLDc_N"/>
    <property type="match status" value="1"/>
</dbReference>
<evidence type="ECO:0000313" key="8">
    <source>
        <dbReference type="EMBL" id="AGS51987.1"/>
    </source>
</evidence>
<dbReference type="AlphaFoldDB" id="A0A806JYJ6"/>
<protein>
    <recommendedName>
        <fullName evidence="7">Cardiolipin synthase N-terminal domain-containing protein</fullName>
    </recommendedName>
</protein>
<dbReference type="InterPro" id="IPR027379">
    <property type="entry name" value="CLS_N"/>
</dbReference>
<accession>A0A806JYJ6</accession>
<keyword evidence="3 6" id="KW-0812">Transmembrane</keyword>
<evidence type="ECO:0000256" key="2">
    <source>
        <dbReference type="ARBA" id="ARBA00022475"/>
    </source>
</evidence>
<evidence type="ECO:0000256" key="1">
    <source>
        <dbReference type="ARBA" id="ARBA00004651"/>
    </source>
</evidence>
<name>A0A806JYJ6_9BACT</name>
<feature type="transmembrane region" description="Helical" evidence="6">
    <location>
        <begin position="43"/>
        <end position="62"/>
    </location>
</feature>
<evidence type="ECO:0000256" key="3">
    <source>
        <dbReference type="ARBA" id="ARBA00022692"/>
    </source>
</evidence>
<keyword evidence="4 6" id="KW-1133">Transmembrane helix</keyword>
<keyword evidence="2" id="KW-1003">Cell membrane</keyword>
<reference evidence="8" key="1">
    <citation type="submission" date="2012-03" db="EMBL/GenBank/DDBJ databases">
        <title>Functional metagenomics reveals considerable lignocellulase gene clusters in the gut microbiome of a wood-feeding higher termite.</title>
        <authorList>
            <person name="Liu N."/>
        </authorList>
    </citation>
    <scope>NUCLEOTIDE SEQUENCE</scope>
</reference>
<proteinExistence type="predicted"/>
<dbReference type="EMBL" id="JQ844179">
    <property type="protein sequence ID" value="AGS51987.1"/>
    <property type="molecule type" value="Genomic_DNA"/>
</dbReference>
<evidence type="ECO:0000256" key="6">
    <source>
        <dbReference type="SAM" id="Phobius"/>
    </source>
</evidence>
<organism evidence="8">
    <name type="scientific">uncultured bacterium contig00006</name>
    <dbReference type="NCBI Taxonomy" id="1181498"/>
    <lineage>
        <taxon>Bacteria</taxon>
        <taxon>environmental samples</taxon>
    </lineage>
</organism>